<reference evidence="1 2" key="1">
    <citation type="submission" date="2019-07" db="EMBL/GenBank/DDBJ databases">
        <title>Genomic Encyclopedia of Archaeal and Bacterial Type Strains, Phase II (KMG-II): from individual species to whole genera.</title>
        <authorList>
            <person name="Goeker M."/>
        </authorList>
    </citation>
    <scope>NUCLEOTIDE SEQUENCE [LARGE SCALE GENOMIC DNA]</scope>
    <source>
        <strain evidence="1 2">ATCC BAA-1854</strain>
    </source>
</reference>
<dbReference type="OrthoDB" id="9799211at2"/>
<name>A0A562TVH5_9SPHI</name>
<dbReference type="InterPro" id="IPR024524">
    <property type="entry name" value="DUF3800"/>
</dbReference>
<proteinExistence type="predicted"/>
<evidence type="ECO:0000313" key="1">
    <source>
        <dbReference type="EMBL" id="TWI96820.1"/>
    </source>
</evidence>
<comment type="caution">
    <text evidence="1">The sequence shown here is derived from an EMBL/GenBank/DDBJ whole genome shotgun (WGS) entry which is preliminary data.</text>
</comment>
<accession>A0A562TVH5</accession>
<dbReference type="AlphaFoldDB" id="A0A562TVH5"/>
<dbReference type="EMBL" id="VLLI01000012">
    <property type="protein sequence ID" value="TWI96820.1"/>
    <property type="molecule type" value="Genomic_DNA"/>
</dbReference>
<gene>
    <name evidence="1" type="ORF">JN11_03933</name>
</gene>
<dbReference type="Pfam" id="PF12686">
    <property type="entry name" value="DUF3800"/>
    <property type="match status" value="1"/>
</dbReference>
<keyword evidence="2" id="KW-1185">Reference proteome</keyword>
<sequence>MKSYAKYKKGGELLLSDYNHIWTKFVFLDESGTLDNRTQPLFTIGFIKCSEPYYLANKLTYQRTKENFHDELKFNKLSAKNIGFAKFAIDSFFSTRSLNFYSYTLDKEGPYFQSEHTKDHWQAYEDISVRVLKSAIAQNEILIVIADHVSTPKNIRYEVNVKNRINATLSRLSIAGVCRFNSKSNDLLQVTDLIIGAINYDLKHELGFIPVGDQYKLELVQYLKNAIGISSFISGHRDFTFNIFVDKDIKARLEIEKGPSS</sequence>
<protein>
    <submittedName>
        <fullName evidence="1">Uncharacterized protein DUF3800</fullName>
    </submittedName>
</protein>
<evidence type="ECO:0000313" key="2">
    <source>
        <dbReference type="Proteomes" id="UP000317010"/>
    </source>
</evidence>
<dbReference type="RefSeq" id="WP_144915194.1">
    <property type="nucleotide sequence ID" value="NZ_VLLI01000012.1"/>
</dbReference>
<dbReference type="Proteomes" id="UP000317010">
    <property type="component" value="Unassembled WGS sequence"/>
</dbReference>
<organism evidence="1 2">
    <name type="scientific">Mucilaginibacter frigoritolerans</name>
    <dbReference type="NCBI Taxonomy" id="652788"/>
    <lineage>
        <taxon>Bacteria</taxon>
        <taxon>Pseudomonadati</taxon>
        <taxon>Bacteroidota</taxon>
        <taxon>Sphingobacteriia</taxon>
        <taxon>Sphingobacteriales</taxon>
        <taxon>Sphingobacteriaceae</taxon>
        <taxon>Mucilaginibacter</taxon>
    </lineage>
</organism>